<gene>
    <name evidence="1" type="ORF">NCTC13076_01019</name>
</gene>
<dbReference type="Proteomes" id="UP000250070">
    <property type="component" value="Unassembled WGS sequence"/>
</dbReference>
<dbReference type="EMBL" id="UATM01000032">
    <property type="protein sequence ID" value="SPY47564.1"/>
    <property type="molecule type" value="Genomic_DNA"/>
</dbReference>
<reference evidence="1 2" key="1">
    <citation type="submission" date="2018-06" db="EMBL/GenBank/DDBJ databases">
        <authorList>
            <consortium name="Pathogen Informatics"/>
            <person name="Doyle S."/>
        </authorList>
    </citation>
    <scope>NUCLEOTIDE SEQUENCE [LARGE SCALE GENOMIC DNA]</scope>
    <source>
        <strain evidence="1 2">NCTC13076</strain>
    </source>
</reference>
<dbReference type="AlphaFoldDB" id="A0A2X1Y360"/>
<proteinExistence type="predicted"/>
<accession>A0A2X1Y360</accession>
<protein>
    <submittedName>
        <fullName evidence="1">Uncharacterized protein</fullName>
    </submittedName>
</protein>
<name>A0A2X1Y360_9FIRM</name>
<evidence type="ECO:0000313" key="1">
    <source>
        <dbReference type="EMBL" id="SPY47564.1"/>
    </source>
</evidence>
<evidence type="ECO:0000313" key="2">
    <source>
        <dbReference type="Proteomes" id="UP000250070"/>
    </source>
</evidence>
<sequence>MENQDKIYEIEINSCGIGGKLRIQNRNNLRYKKIRT</sequence>
<organism evidence="1 2">
    <name type="scientific">Peptoniphilus harei</name>
    <dbReference type="NCBI Taxonomy" id="54005"/>
    <lineage>
        <taxon>Bacteria</taxon>
        <taxon>Bacillati</taxon>
        <taxon>Bacillota</taxon>
        <taxon>Tissierellia</taxon>
        <taxon>Tissierellales</taxon>
        <taxon>Peptoniphilaceae</taxon>
        <taxon>Peptoniphilus</taxon>
    </lineage>
</organism>